<comment type="caution">
    <text evidence="1">The sequence shown here is derived from an EMBL/GenBank/DDBJ whole genome shotgun (WGS) entry which is preliminary data.</text>
</comment>
<dbReference type="EMBL" id="NMUH01000449">
    <property type="protein sequence ID" value="MQL79329.1"/>
    <property type="molecule type" value="Genomic_DNA"/>
</dbReference>
<evidence type="ECO:0000313" key="2">
    <source>
        <dbReference type="Proteomes" id="UP000652761"/>
    </source>
</evidence>
<sequence>MGSSHLDPNRALDPGLVFDAGVIDSVRFLCAVNYMKRQIVTNIADGEWNGSPPPALTTLLPAPHVCSLSPPSIDRDRERRQLV</sequence>
<evidence type="ECO:0000313" key="1">
    <source>
        <dbReference type="EMBL" id="MQL79329.1"/>
    </source>
</evidence>
<proteinExistence type="predicted"/>
<accession>A0A843UH31</accession>
<dbReference type="AlphaFoldDB" id="A0A843UH31"/>
<dbReference type="OrthoDB" id="778844at2759"/>
<reference evidence="1" key="1">
    <citation type="submission" date="2017-07" db="EMBL/GenBank/DDBJ databases">
        <title>Taro Niue Genome Assembly and Annotation.</title>
        <authorList>
            <person name="Atibalentja N."/>
            <person name="Keating K."/>
            <person name="Fields C.J."/>
        </authorList>
    </citation>
    <scope>NUCLEOTIDE SEQUENCE</scope>
    <source>
        <strain evidence="1">Niue_2</strain>
        <tissue evidence="1">Leaf</tissue>
    </source>
</reference>
<organism evidence="1 2">
    <name type="scientific">Colocasia esculenta</name>
    <name type="common">Wild taro</name>
    <name type="synonym">Arum esculentum</name>
    <dbReference type="NCBI Taxonomy" id="4460"/>
    <lineage>
        <taxon>Eukaryota</taxon>
        <taxon>Viridiplantae</taxon>
        <taxon>Streptophyta</taxon>
        <taxon>Embryophyta</taxon>
        <taxon>Tracheophyta</taxon>
        <taxon>Spermatophyta</taxon>
        <taxon>Magnoliopsida</taxon>
        <taxon>Liliopsida</taxon>
        <taxon>Araceae</taxon>
        <taxon>Aroideae</taxon>
        <taxon>Colocasieae</taxon>
        <taxon>Colocasia</taxon>
    </lineage>
</organism>
<protein>
    <submittedName>
        <fullName evidence="1">Uncharacterized protein</fullName>
    </submittedName>
</protein>
<dbReference type="Proteomes" id="UP000652761">
    <property type="component" value="Unassembled WGS sequence"/>
</dbReference>
<gene>
    <name evidence="1" type="ORF">Taro_011776</name>
</gene>
<keyword evidence="2" id="KW-1185">Reference proteome</keyword>
<name>A0A843UH31_COLES</name>